<accession>A0A6H9YZM8</accession>
<dbReference type="InterPro" id="IPR008949">
    <property type="entry name" value="Isoprenoid_synthase_dom_sf"/>
</dbReference>
<dbReference type="GO" id="GO:0010333">
    <property type="term" value="F:terpene synthase activity"/>
    <property type="evidence" value="ECO:0007669"/>
    <property type="project" value="InterPro"/>
</dbReference>
<name>A0A6H9YZM8_9ACTN</name>
<dbReference type="SFLD" id="SFLDG01020">
    <property type="entry name" value="Terpene_Cyclase_Like_2"/>
    <property type="match status" value="1"/>
</dbReference>
<comment type="similarity">
    <text evidence="2">Belongs to the terpene synthase family.</text>
</comment>
<dbReference type="Gene3D" id="1.10.600.10">
    <property type="entry name" value="Farnesyl Diphosphate Synthase"/>
    <property type="match status" value="1"/>
</dbReference>
<dbReference type="RefSeq" id="WP_151562810.1">
    <property type="nucleotide sequence ID" value="NZ_WBMT01000010.1"/>
</dbReference>
<dbReference type="GO" id="GO:0046872">
    <property type="term" value="F:metal ion binding"/>
    <property type="evidence" value="ECO:0007669"/>
    <property type="project" value="UniProtKB-KW"/>
</dbReference>
<comment type="caution">
    <text evidence="3">The sequence shown here is derived from an EMBL/GenBank/DDBJ whole genome shotgun (WGS) entry which is preliminary data.</text>
</comment>
<gene>
    <name evidence="3" type="ORF">F8566_22195</name>
</gene>
<keyword evidence="2" id="KW-0479">Metal-binding</keyword>
<dbReference type="OrthoDB" id="2989600at2"/>
<reference evidence="3 4" key="1">
    <citation type="submission" date="2019-09" db="EMBL/GenBank/DDBJ databases">
        <title>Actinomadura physcomitrii sp. nov., a novel actinomycete isolated from moss [Physcomitrium sphaericum (Ludw) Fuernr].</title>
        <authorList>
            <person name="Zhuang X."/>
            <person name="Liu C."/>
        </authorList>
    </citation>
    <scope>NUCLEOTIDE SEQUENCE [LARGE SCALE GENOMIC DNA]</scope>
    <source>
        <strain evidence="3 4">HMC1</strain>
    </source>
</reference>
<sequence>MPQKVRFEIPFAPHVSPFRDWARERNVEWLAASGLTASEEGRERYRLWNLADAAARIYHAADPDALAETLNFFSIGFLFDDQFDPDMPGRLPRVARTAAEMAVVPFRPVGASVEFVCPVTEAWAALWQRIAARTPATWQERFAAHFAQWLTAHVWEVRLTAEGYIPELDGYIRLRRQSVGLDHSYDIAEWTYGFEMPAAAAAHPLFRELRVAATDTIAFMNDIHSYERETSRHEAHNLVIVLHQRCGLSREEAVARAAEMTREALARFMTLESNVPEAYEELRLDDVQRDSADRFLDGVKDWIRGNHDWAINSGRYKTFAPDSSAYTEDILSPGFQAGVPGMESTSRA</sequence>
<dbReference type="PANTHER" id="PTHR35201:SF4">
    <property type="entry name" value="BETA-PINACENE SYNTHASE-RELATED"/>
    <property type="match status" value="1"/>
</dbReference>
<evidence type="ECO:0000256" key="1">
    <source>
        <dbReference type="ARBA" id="ARBA00023239"/>
    </source>
</evidence>
<dbReference type="EC" id="4.2.3.-" evidence="2"/>
<dbReference type="Proteomes" id="UP000468735">
    <property type="component" value="Unassembled WGS sequence"/>
</dbReference>
<evidence type="ECO:0000313" key="4">
    <source>
        <dbReference type="Proteomes" id="UP000468735"/>
    </source>
</evidence>
<dbReference type="Pfam" id="PF19086">
    <property type="entry name" value="Terpene_syn_C_2"/>
    <property type="match status" value="1"/>
</dbReference>
<dbReference type="PANTHER" id="PTHR35201">
    <property type="entry name" value="TERPENE SYNTHASE"/>
    <property type="match status" value="1"/>
</dbReference>
<keyword evidence="1 2" id="KW-0456">Lyase</keyword>
<evidence type="ECO:0000256" key="2">
    <source>
        <dbReference type="RuleBase" id="RU366034"/>
    </source>
</evidence>
<keyword evidence="4" id="KW-1185">Reference proteome</keyword>
<dbReference type="SFLD" id="SFLDS00005">
    <property type="entry name" value="Isoprenoid_Synthase_Type_I"/>
    <property type="match status" value="1"/>
</dbReference>
<evidence type="ECO:0000313" key="3">
    <source>
        <dbReference type="EMBL" id="KAB2346909.1"/>
    </source>
</evidence>
<protein>
    <recommendedName>
        <fullName evidence="2">Terpene synthase</fullName>
        <ecNumber evidence="2">4.2.3.-</ecNumber>
    </recommendedName>
</protein>
<proteinExistence type="inferred from homology"/>
<dbReference type="SUPFAM" id="SSF48576">
    <property type="entry name" value="Terpenoid synthases"/>
    <property type="match status" value="1"/>
</dbReference>
<keyword evidence="2" id="KW-0460">Magnesium</keyword>
<dbReference type="InterPro" id="IPR034686">
    <property type="entry name" value="Terpene_cyclase-like_2"/>
</dbReference>
<organism evidence="3 4">
    <name type="scientific">Actinomadura rudentiformis</name>
    <dbReference type="NCBI Taxonomy" id="359158"/>
    <lineage>
        <taxon>Bacteria</taxon>
        <taxon>Bacillati</taxon>
        <taxon>Actinomycetota</taxon>
        <taxon>Actinomycetes</taxon>
        <taxon>Streptosporangiales</taxon>
        <taxon>Thermomonosporaceae</taxon>
        <taxon>Actinomadura</taxon>
    </lineage>
</organism>
<dbReference type="AlphaFoldDB" id="A0A6H9YZM8"/>
<comment type="cofactor">
    <cofactor evidence="2">
        <name>Mg(2+)</name>
        <dbReference type="ChEBI" id="CHEBI:18420"/>
    </cofactor>
</comment>
<dbReference type="EMBL" id="WBMT01000010">
    <property type="protein sequence ID" value="KAB2346909.1"/>
    <property type="molecule type" value="Genomic_DNA"/>
</dbReference>